<sequence>MKSMFQYIAAVACVAALTACGGGAKTPTAVVVPQPAFQLTDTVVGTGTQAAAGDLVVINFTGYLYDSTKPNFKGDKVESSVDTGKPATPFTVGVGSVVTGWDQSILGVAPVAAMKVGGKRTAILPASLVYGAATRDVPNPNPYGYVAIKANSPLVYDFELVNVVKGTVPVVVPPPTTLQKIDNVVGTGAVAASGNSVTVRYTGWLYDGTRTDLKGPQFDSNVAKANPDKFVLGSGDSIPGFSNGIIGMAVGGKRTITIPPDQAYGAAGNGSIPGNATLIFEVTLVTVN</sequence>
<evidence type="ECO:0000313" key="10">
    <source>
        <dbReference type="Proteomes" id="UP000447355"/>
    </source>
</evidence>
<dbReference type="PROSITE" id="PS51257">
    <property type="entry name" value="PROKAR_LIPOPROTEIN"/>
    <property type="match status" value="1"/>
</dbReference>
<evidence type="ECO:0000256" key="1">
    <source>
        <dbReference type="ARBA" id="ARBA00000971"/>
    </source>
</evidence>
<dbReference type="Pfam" id="PF00254">
    <property type="entry name" value="FKBP_C"/>
    <property type="match status" value="2"/>
</dbReference>
<comment type="catalytic activity">
    <reaction evidence="1 5 6">
        <text>[protein]-peptidylproline (omega=180) = [protein]-peptidylproline (omega=0)</text>
        <dbReference type="Rhea" id="RHEA:16237"/>
        <dbReference type="Rhea" id="RHEA-COMP:10747"/>
        <dbReference type="Rhea" id="RHEA-COMP:10748"/>
        <dbReference type="ChEBI" id="CHEBI:83833"/>
        <dbReference type="ChEBI" id="CHEBI:83834"/>
        <dbReference type="EC" id="5.2.1.8"/>
    </reaction>
</comment>
<evidence type="ECO:0000256" key="2">
    <source>
        <dbReference type="ARBA" id="ARBA00006577"/>
    </source>
</evidence>
<dbReference type="Proteomes" id="UP000447355">
    <property type="component" value="Unassembled WGS sequence"/>
</dbReference>
<evidence type="ECO:0000256" key="3">
    <source>
        <dbReference type="ARBA" id="ARBA00023110"/>
    </source>
</evidence>
<feature type="signal peptide" evidence="7">
    <location>
        <begin position="1"/>
        <end position="24"/>
    </location>
</feature>
<organism evidence="9 10">
    <name type="scientific">Duganella vulcania</name>
    <dbReference type="NCBI Taxonomy" id="2692166"/>
    <lineage>
        <taxon>Bacteria</taxon>
        <taxon>Pseudomonadati</taxon>
        <taxon>Pseudomonadota</taxon>
        <taxon>Betaproteobacteria</taxon>
        <taxon>Burkholderiales</taxon>
        <taxon>Oxalobacteraceae</taxon>
        <taxon>Telluria group</taxon>
        <taxon>Duganella</taxon>
    </lineage>
</organism>
<evidence type="ECO:0000256" key="6">
    <source>
        <dbReference type="RuleBase" id="RU003915"/>
    </source>
</evidence>
<evidence type="ECO:0000313" key="9">
    <source>
        <dbReference type="EMBL" id="MYM96010.1"/>
    </source>
</evidence>
<feature type="chain" id="PRO_5033059854" description="Peptidyl-prolyl cis-trans isomerase" evidence="7">
    <location>
        <begin position="25"/>
        <end position="288"/>
    </location>
</feature>
<dbReference type="PANTHER" id="PTHR43811:SF19">
    <property type="entry name" value="39 KDA FK506-BINDING NUCLEAR PROTEIN"/>
    <property type="match status" value="1"/>
</dbReference>
<comment type="similarity">
    <text evidence="2 6">Belongs to the FKBP-type PPIase family.</text>
</comment>
<dbReference type="SUPFAM" id="SSF54534">
    <property type="entry name" value="FKBP-like"/>
    <property type="match status" value="2"/>
</dbReference>
<protein>
    <recommendedName>
        <fullName evidence="6">Peptidyl-prolyl cis-trans isomerase</fullName>
        <ecNumber evidence="6">5.2.1.8</ecNumber>
    </recommendedName>
</protein>
<evidence type="ECO:0000256" key="4">
    <source>
        <dbReference type="ARBA" id="ARBA00023235"/>
    </source>
</evidence>
<evidence type="ECO:0000256" key="5">
    <source>
        <dbReference type="PROSITE-ProRule" id="PRU00277"/>
    </source>
</evidence>
<name>A0A845GRF2_9BURK</name>
<dbReference type="RefSeq" id="WP_161085094.1">
    <property type="nucleotide sequence ID" value="NZ_WWCX01000037.1"/>
</dbReference>
<feature type="domain" description="PPIase FKBP-type" evidence="8">
    <location>
        <begin position="194"/>
        <end position="288"/>
    </location>
</feature>
<dbReference type="AlphaFoldDB" id="A0A845GRF2"/>
<feature type="domain" description="PPIase FKBP-type" evidence="8">
    <location>
        <begin position="53"/>
        <end position="164"/>
    </location>
</feature>
<dbReference type="InterPro" id="IPR046357">
    <property type="entry name" value="PPIase_dom_sf"/>
</dbReference>
<comment type="caution">
    <text evidence="9">The sequence shown here is derived from an EMBL/GenBank/DDBJ whole genome shotgun (WGS) entry which is preliminary data.</text>
</comment>
<reference evidence="9" key="1">
    <citation type="submission" date="2019-12" db="EMBL/GenBank/DDBJ databases">
        <title>Novel species isolated from a subtropical stream in China.</title>
        <authorList>
            <person name="Lu H."/>
        </authorList>
    </citation>
    <scope>NUCLEOTIDE SEQUENCE [LARGE SCALE GENOMIC DNA]</scope>
    <source>
        <strain evidence="9">FT81W</strain>
    </source>
</reference>
<dbReference type="PROSITE" id="PS50059">
    <property type="entry name" value="FKBP_PPIASE"/>
    <property type="match status" value="2"/>
</dbReference>
<evidence type="ECO:0000259" key="8">
    <source>
        <dbReference type="PROSITE" id="PS50059"/>
    </source>
</evidence>
<proteinExistence type="inferred from homology"/>
<keyword evidence="7" id="KW-0732">Signal</keyword>
<dbReference type="EMBL" id="WWCX01000037">
    <property type="protein sequence ID" value="MYM96010.1"/>
    <property type="molecule type" value="Genomic_DNA"/>
</dbReference>
<dbReference type="PANTHER" id="PTHR43811">
    <property type="entry name" value="FKBP-TYPE PEPTIDYL-PROLYL CIS-TRANS ISOMERASE FKPA"/>
    <property type="match status" value="1"/>
</dbReference>
<keyword evidence="3 5" id="KW-0697">Rotamase</keyword>
<keyword evidence="4 5" id="KW-0413">Isomerase</keyword>
<dbReference type="InterPro" id="IPR001179">
    <property type="entry name" value="PPIase_FKBP_dom"/>
</dbReference>
<dbReference type="EC" id="5.2.1.8" evidence="6"/>
<gene>
    <name evidence="9" type="ORF">GTP90_19290</name>
</gene>
<dbReference type="Gene3D" id="3.10.50.40">
    <property type="match status" value="2"/>
</dbReference>
<accession>A0A845GRF2</accession>
<evidence type="ECO:0000256" key="7">
    <source>
        <dbReference type="SAM" id="SignalP"/>
    </source>
</evidence>
<dbReference type="GO" id="GO:0003755">
    <property type="term" value="F:peptidyl-prolyl cis-trans isomerase activity"/>
    <property type="evidence" value="ECO:0007669"/>
    <property type="project" value="UniProtKB-UniRule"/>
</dbReference>